<evidence type="ECO:0000256" key="6">
    <source>
        <dbReference type="ARBA" id="ARBA00022833"/>
    </source>
</evidence>
<dbReference type="InterPro" id="IPR008969">
    <property type="entry name" value="CarboxyPept-like_regulatory"/>
</dbReference>
<evidence type="ECO:0000256" key="8">
    <source>
        <dbReference type="PROSITE-ProRule" id="PRU01379"/>
    </source>
</evidence>
<comment type="similarity">
    <text evidence="2 8">Belongs to the peptidase M14 family.</text>
</comment>
<keyword evidence="5" id="KW-0378">Hydrolase</keyword>
<proteinExistence type="inferred from homology"/>
<evidence type="ECO:0000256" key="5">
    <source>
        <dbReference type="ARBA" id="ARBA00022801"/>
    </source>
</evidence>
<keyword evidence="6" id="KW-0862">Zinc</keyword>
<dbReference type="PANTHER" id="PTHR11532:SF84">
    <property type="entry name" value="CARBOXYPEPTIDASE M"/>
    <property type="match status" value="1"/>
</dbReference>
<dbReference type="SUPFAM" id="SSF49464">
    <property type="entry name" value="Carboxypeptidase regulatory domain-like"/>
    <property type="match status" value="1"/>
</dbReference>
<dbReference type="Pfam" id="PF00246">
    <property type="entry name" value="Peptidase_M14"/>
    <property type="match status" value="1"/>
</dbReference>
<evidence type="ECO:0000256" key="2">
    <source>
        <dbReference type="ARBA" id="ARBA00005988"/>
    </source>
</evidence>
<dbReference type="Gene3D" id="2.60.40.1120">
    <property type="entry name" value="Carboxypeptidase-like, regulatory domain"/>
    <property type="match status" value="1"/>
</dbReference>
<evidence type="ECO:0000313" key="13">
    <source>
        <dbReference type="RefSeq" id="XP_022251771.1"/>
    </source>
</evidence>
<feature type="chain" id="PRO_5045023227" evidence="9">
    <location>
        <begin position="23"/>
        <end position="515"/>
    </location>
</feature>
<protein>
    <submittedName>
        <fullName evidence="12 13">Carboxypeptidase M-like</fullName>
    </submittedName>
</protein>
<evidence type="ECO:0000313" key="11">
    <source>
        <dbReference type="Proteomes" id="UP000694941"/>
    </source>
</evidence>
<dbReference type="GeneID" id="106467857"/>
<evidence type="ECO:0000256" key="3">
    <source>
        <dbReference type="ARBA" id="ARBA00022645"/>
    </source>
</evidence>
<dbReference type="PROSITE" id="PS00132">
    <property type="entry name" value="CARBOXYPEPT_ZN_1"/>
    <property type="match status" value="1"/>
</dbReference>
<dbReference type="RefSeq" id="XP_013783691.1">
    <property type="nucleotide sequence ID" value="XM_013928237.2"/>
</dbReference>
<dbReference type="PROSITE" id="PS52035">
    <property type="entry name" value="PEPTIDASE_M14"/>
    <property type="match status" value="1"/>
</dbReference>
<dbReference type="InterPro" id="IPR057247">
    <property type="entry name" value="CARBOXYPEPT_ZN_2"/>
</dbReference>
<dbReference type="InterPro" id="IPR050753">
    <property type="entry name" value="Peptidase_M14_domain"/>
</dbReference>
<accession>A0ABM1T7B5</accession>
<feature type="active site" description="Proton donor/acceptor" evidence="8">
    <location>
        <position position="299"/>
    </location>
</feature>
<dbReference type="RefSeq" id="XP_022251771.1">
    <property type="nucleotide sequence ID" value="XM_022396063.1"/>
</dbReference>
<feature type="domain" description="Peptidase M14" evidence="10">
    <location>
        <begin position="33"/>
        <end position="329"/>
    </location>
</feature>
<dbReference type="InterPro" id="IPR057246">
    <property type="entry name" value="CARBOXYPEPT_ZN_1"/>
</dbReference>
<feature type="signal peptide" evidence="9">
    <location>
        <begin position="1"/>
        <end position="22"/>
    </location>
</feature>
<dbReference type="PROSITE" id="PS00133">
    <property type="entry name" value="CARBOXYPEPT_ZN_2"/>
    <property type="match status" value="1"/>
</dbReference>
<evidence type="ECO:0000313" key="12">
    <source>
        <dbReference type="RefSeq" id="XP_013783691.1"/>
    </source>
</evidence>
<sequence>MGHLGWHIRFLLSAVVTLACEASEQQLIDVDYQYHRYDDMTTLLQNITNRFPELTKLYSIGLSVDRKELWVILLSSTPNERPLLKPNVKYIANMHGDESVGRELLLHLAAYLINNYNKDPYVRWLMDNTQIHLMPSMNPDGFEMAIEGLCSRSPGRNNAHGVDLNRNFPDYFEENLQKEEPETKAVKKWLNDIPFVLSANLHGGALVASYPFDNLPPSQKNKNAPTRYIKSFTPDDDVFHHLALLYSSQHTTMHQGKSCRSGIPDFSDGVTNGAEWYAVKGGMQDYNYVHAGCMEITVELSCCKYPIPSELPKFWEENRKALLDYLAAAHQGVRGLVMDSSNRTLPETRLKIKGRDMNFHTTKKGEYWRLLLPGNYTIEAYLKGFVITEVQFSVMSKKMTTLNLTMFTEEELQGIKTSTMFDSDTGTISELNFTTRIDLEKTTEKYNSDKTTISHVSGSARLTSYFEAMTDKGSPARHAQNDALEVTHGEGCTVHHGLFLPLVILICLVSVYIHI</sequence>
<dbReference type="Gene3D" id="3.40.630.10">
    <property type="entry name" value="Zn peptidases"/>
    <property type="match status" value="1"/>
</dbReference>
<keyword evidence="9" id="KW-0732">Signal</keyword>
<reference evidence="12 13" key="1">
    <citation type="submission" date="2025-05" db="UniProtKB">
        <authorList>
            <consortium name="RefSeq"/>
        </authorList>
    </citation>
    <scope>IDENTIFICATION</scope>
    <source>
        <tissue evidence="12 13">Muscle</tissue>
    </source>
</reference>
<evidence type="ECO:0000259" key="10">
    <source>
        <dbReference type="PROSITE" id="PS52035"/>
    </source>
</evidence>
<dbReference type="InterPro" id="IPR000834">
    <property type="entry name" value="Peptidase_M14"/>
</dbReference>
<keyword evidence="7" id="KW-0325">Glycoprotein</keyword>
<comment type="cofactor">
    <cofactor evidence="1">
        <name>Zn(2+)</name>
        <dbReference type="ChEBI" id="CHEBI:29105"/>
    </cofactor>
</comment>
<dbReference type="Pfam" id="PF13620">
    <property type="entry name" value="CarboxypepD_reg"/>
    <property type="match status" value="1"/>
</dbReference>
<keyword evidence="3" id="KW-0121">Carboxypeptidase</keyword>
<evidence type="ECO:0000256" key="7">
    <source>
        <dbReference type="ARBA" id="ARBA00023180"/>
    </source>
</evidence>
<evidence type="ECO:0000256" key="4">
    <source>
        <dbReference type="ARBA" id="ARBA00022723"/>
    </source>
</evidence>
<name>A0ABM1T7B5_LIMPO</name>
<dbReference type="SMART" id="SM00631">
    <property type="entry name" value="Zn_pept"/>
    <property type="match status" value="1"/>
</dbReference>
<gene>
    <name evidence="12 13" type="primary">LOC106467857</name>
</gene>
<dbReference type="CDD" id="cd11308">
    <property type="entry name" value="Peptidase_M14NE-CP-C_like"/>
    <property type="match status" value="1"/>
</dbReference>
<keyword evidence="11" id="KW-1185">Reference proteome</keyword>
<dbReference type="PRINTS" id="PR00765">
    <property type="entry name" value="CRBOXYPTASEA"/>
</dbReference>
<dbReference type="Proteomes" id="UP000694941">
    <property type="component" value="Unplaced"/>
</dbReference>
<keyword evidence="3" id="KW-0645">Protease</keyword>
<keyword evidence="4" id="KW-0479">Metal-binding</keyword>
<dbReference type="SUPFAM" id="SSF53187">
    <property type="entry name" value="Zn-dependent exopeptidases"/>
    <property type="match status" value="1"/>
</dbReference>
<organism evidence="11 13">
    <name type="scientific">Limulus polyphemus</name>
    <name type="common">Atlantic horseshoe crab</name>
    <dbReference type="NCBI Taxonomy" id="6850"/>
    <lineage>
        <taxon>Eukaryota</taxon>
        <taxon>Metazoa</taxon>
        <taxon>Ecdysozoa</taxon>
        <taxon>Arthropoda</taxon>
        <taxon>Chelicerata</taxon>
        <taxon>Merostomata</taxon>
        <taxon>Xiphosura</taxon>
        <taxon>Limulidae</taxon>
        <taxon>Limulus</taxon>
    </lineage>
</organism>
<dbReference type="PANTHER" id="PTHR11532">
    <property type="entry name" value="PROTEASE M14 CARBOXYPEPTIDASE"/>
    <property type="match status" value="1"/>
</dbReference>
<evidence type="ECO:0000256" key="1">
    <source>
        <dbReference type="ARBA" id="ARBA00001947"/>
    </source>
</evidence>
<evidence type="ECO:0000256" key="9">
    <source>
        <dbReference type="SAM" id="SignalP"/>
    </source>
</evidence>